<keyword evidence="1" id="KW-0812">Transmembrane</keyword>
<dbReference type="PANTHER" id="PTHR28077:SF1">
    <property type="entry name" value="INOSITOL PHOSPHORYLCERAMIDE SYNTHASE REGULATORY SUBUNIT KEI1"/>
    <property type="match status" value="1"/>
</dbReference>
<keyword evidence="1" id="KW-0472">Membrane</keyword>
<keyword evidence="3" id="KW-1185">Reference proteome</keyword>
<evidence type="ECO:0000313" key="2">
    <source>
        <dbReference type="EMBL" id="ODV96588.1"/>
    </source>
</evidence>
<dbReference type="AlphaFoldDB" id="A0A1E4TY51"/>
<feature type="transmembrane region" description="Helical" evidence="1">
    <location>
        <begin position="12"/>
        <end position="31"/>
    </location>
</feature>
<dbReference type="Pfam" id="PF08552">
    <property type="entry name" value="Kei1"/>
    <property type="match status" value="1"/>
</dbReference>
<keyword evidence="1" id="KW-1133">Transmembrane helix</keyword>
<accession>A0A1E4TY51</accession>
<dbReference type="STRING" id="669874.A0A1E4TY51"/>
<proteinExistence type="predicted"/>
<name>A0A1E4TY51_PACTA</name>
<protein>
    <recommendedName>
        <fullName evidence="4">DUF1753-domain-containing protein</fullName>
    </recommendedName>
</protein>
<evidence type="ECO:0000256" key="1">
    <source>
        <dbReference type="SAM" id="Phobius"/>
    </source>
</evidence>
<feature type="transmembrane region" description="Helical" evidence="1">
    <location>
        <begin position="92"/>
        <end position="118"/>
    </location>
</feature>
<dbReference type="Proteomes" id="UP000094236">
    <property type="component" value="Unassembled WGS sequence"/>
</dbReference>
<dbReference type="PANTHER" id="PTHR28077">
    <property type="entry name" value="INOSITOL PHOSPHORYLCERAMIDE SYNTHASE REGULATORY SUBUNIT KEI1"/>
    <property type="match status" value="1"/>
</dbReference>
<dbReference type="GO" id="GO:0006673">
    <property type="term" value="P:inositol phosphoceramide metabolic process"/>
    <property type="evidence" value="ECO:0007669"/>
    <property type="project" value="EnsemblFungi"/>
</dbReference>
<evidence type="ECO:0000313" key="3">
    <source>
        <dbReference type="Proteomes" id="UP000094236"/>
    </source>
</evidence>
<dbReference type="GO" id="GO:0070917">
    <property type="term" value="F:inositol phosphoceramide synthase regulator activity"/>
    <property type="evidence" value="ECO:0007669"/>
    <property type="project" value="EnsemblFungi"/>
</dbReference>
<dbReference type="GO" id="GO:0070916">
    <property type="term" value="C:inositol phosphoceramide synthase complex"/>
    <property type="evidence" value="ECO:0007669"/>
    <property type="project" value="EnsemblFungi"/>
</dbReference>
<gene>
    <name evidence="2" type="ORF">PACTADRAFT_79047</name>
</gene>
<dbReference type="GO" id="GO:0000139">
    <property type="term" value="C:Golgi membrane"/>
    <property type="evidence" value="ECO:0007669"/>
    <property type="project" value="EnsemblFungi"/>
</dbReference>
<feature type="transmembrane region" description="Helical" evidence="1">
    <location>
        <begin position="51"/>
        <end position="71"/>
    </location>
</feature>
<feature type="transmembrane region" description="Helical" evidence="1">
    <location>
        <begin position="166"/>
        <end position="190"/>
    </location>
</feature>
<dbReference type="OrthoDB" id="3338076at2759"/>
<sequence length="240" mass="27434">MRLLSNVLPRKFIGFLPLYIGIELILGFAILNKVSGFYGLLSLFTGHPIDFMQWIYYMQSIFILPFYVYGLKALHEPRSNANGFKMVNVHRMSLVTVLYTIDTVLSVLFSGYFSWFYFSGKAEEADAASASVIQNTFDNGAQIPNMKRAVTTSTNSSESASTTYELFLTFVTILCVSVARFYFNIVMLSFSKNLIKAARFNNNNNNNTTDTEQSPASMNKFQRILYEWELKSTELLKTWF</sequence>
<evidence type="ECO:0008006" key="4">
    <source>
        <dbReference type="Google" id="ProtNLM"/>
    </source>
</evidence>
<dbReference type="InterPro" id="IPR013862">
    <property type="entry name" value="Kei1"/>
</dbReference>
<dbReference type="GO" id="GO:0030148">
    <property type="term" value="P:sphingolipid biosynthetic process"/>
    <property type="evidence" value="ECO:0007669"/>
    <property type="project" value="EnsemblFungi"/>
</dbReference>
<dbReference type="EMBL" id="KV454012">
    <property type="protein sequence ID" value="ODV96588.1"/>
    <property type="molecule type" value="Genomic_DNA"/>
</dbReference>
<organism evidence="2 3">
    <name type="scientific">Pachysolen tannophilus NRRL Y-2460</name>
    <dbReference type="NCBI Taxonomy" id="669874"/>
    <lineage>
        <taxon>Eukaryota</taxon>
        <taxon>Fungi</taxon>
        <taxon>Dikarya</taxon>
        <taxon>Ascomycota</taxon>
        <taxon>Saccharomycotina</taxon>
        <taxon>Pichiomycetes</taxon>
        <taxon>Pachysolenaceae</taxon>
        <taxon>Pachysolen</taxon>
    </lineage>
</organism>
<reference evidence="3" key="1">
    <citation type="submission" date="2016-05" db="EMBL/GenBank/DDBJ databases">
        <title>Comparative genomics of biotechnologically important yeasts.</title>
        <authorList>
            <consortium name="DOE Joint Genome Institute"/>
            <person name="Riley R."/>
            <person name="Haridas S."/>
            <person name="Wolfe K.H."/>
            <person name="Lopes M.R."/>
            <person name="Hittinger C.T."/>
            <person name="Goker M."/>
            <person name="Salamov A."/>
            <person name="Wisecaver J."/>
            <person name="Long T.M."/>
            <person name="Aerts A.L."/>
            <person name="Barry K."/>
            <person name="Choi C."/>
            <person name="Clum A."/>
            <person name="Coughlan A.Y."/>
            <person name="Deshpande S."/>
            <person name="Douglass A.P."/>
            <person name="Hanson S.J."/>
            <person name="Klenk H.-P."/>
            <person name="Labutti K."/>
            <person name="Lapidus A."/>
            <person name="Lindquist E."/>
            <person name="Lipzen A."/>
            <person name="Meier-Kolthoff J.P."/>
            <person name="Ohm R.A."/>
            <person name="Otillar R.P."/>
            <person name="Pangilinan J."/>
            <person name="Peng Y."/>
            <person name="Rokas A."/>
            <person name="Rosa C.A."/>
            <person name="Scheuner C."/>
            <person name="Sibirny A.A."/>
            <person name="Slot J.C."/>
            <person name="Stielow J.B."/>
            <person name="Sun H."/>
            <person name="Kurtzman C.P."/>
            <person name="Blackwell M."/>
            <person name="Grigoriev I.V."/>
            <person name="Jeffries T.W."/>
        </authorList>
    </citation>
    <scope>NUCLEOTIDE SEQUENCE [LARGE SCALE GENOMIC DNA]</scope>
    <source>
        <strain evidence="3">NRRL Y-2460</strain>
    </source>
</reference>